<dbReference type="InterPro" id="IPR012165">
    <property type="entry name" value="Cyt_c3_hydrogenase_gsu"/>
</dbReference>
<dbReference type="GO" id="GO:0051537">
    <property type="term" value="F:2 iron, 2 sulfur cluster binding"/>
    <property type="evidence" value="ECO:0007669"/>
    <property type="project" value="UniProtKB-KW"/>
</dbReference>
<keyword evidence="2" id="KW-0479">Metal-binding</keyword>
<keyword evidence="1" id="KW-0285">Flavoprotein</keyword>
<dbReference type="SUPFAM" id="SSF52343">
    <property type="entry name" value="Ferredoxin reductase-like, C-terminal NADP-linked domain"/>
    <property type="match status" value="1"/>
</dbReference>
<keyword evidence="2" id="KW-0001">2Fe-2S</keyword>
<organism evidence="4">
    <name type="scientific">Chlorobium chlorochromatii (strain CaD3)</name>
    <dbReference type="NCBI Taxonomy" id="340177"/>
    <lineage>
        <taxon>Bacteria</taxon>
        <taxon>Pseudomonadati</taxon>
        <taxon>Chlorobiota</taxon>
        <taxon>Chlorobiia</taxon>
        <taxon>Chlorobiales</taxon>
        <taxon>Chlorobiaceae</taxon>
        <taxon>Chlorobium/Pelodictyon group</taxon>
        <taxon>Chlorobium</taxon>
    </lineage>
</organism>
<keyword evidence="2" id="KW-0411">Iron-sulfur</keyword>
<dbReference type="PANTHER" id="PTHR43513">
    <property type="entry name" value="DIHYDROOROTATE DEHYDROGENASE B (NAD(+)), ELECTRON TRANSFER SUBUNIT"/>
    <property type="match status" value="1"/>
</dbReference>
<dbReference type="InterPro" id="IPR050353">
    <property type="entry name" value="PyrK_electron_transfer"/>
</dbReference>
<dbReference type="PROSITE" id="PS51384">
    <property type="entry name" value="FAD_FR"/>
    <property type="match status" value="1"/>
</dbReference>
<dbReference type="Gene3D" id="3.40.50.80">
    <property type="entry name" value="Nucleotide-binding domain of ferredoxin-NADP reductase (FNR) module"/>
    <property type="match status" value="1"/>
</dbReference>
<accession>Q3AT64</accession>
<dbReference type="Pfam" id="PF10418">
    <property type="entry name" value="DHODB_Fe-S_bind"/>
    <property type="match status" value="1"/>
</dbReference>
<dbReference type="InterPro" id="IPR019480">
    <property type="entry name" value="Dihydroorotate_DH_Fe-S-bd"/>
</dbReference>
<dbReference type="InterPro" id="IPR039261">
    <property type="entry name" value="FNR_nucleotide-bd"/>
</dbReference>
<dbReference type="HOGENOM" id="CLU_003827_1_0_10"/>
<dbReference type="EMBL" id="CP000108">
    <property type="protein sequence ID" value="ABB27811.1"/>
    <property type="molecule type" value="Genomic_DNA"/>
</dbReference>
<feature type="binding site" evidence="2">
    <location>
        <position position="246"/>
    </location>
    <ligand>
        <name>[2Fe-2S] cluster</name>
        <dbReference type="ChEBI" id="CHEBI:190135"/>
    </ligand>
</feature>
<evidence type="ECO:0000256" key="2">
    <source>
        <dbReference type="PIRSR" id="PIRSR006816-2"/>
    </source>
</evidence>
<dbReference type="PANTHER" id="PTHR43513:SF3">
    <property type="entry name" value="DIHYDROOROTATE DEHYDROGENASE B (NAD(+)), ELECTRON TRANSFER SUBUNIT-RELATED"/>
    <property type="match status" value="1"/>
</dbReference>
<dbReference type="CDD" id="cd06219">
    <property type="entry name" value="DHOD_e_trans_like1"/>
    <property type="match status" value="1"/>
</dbReference>
<evidence type="ECO:0000259" key="3">
    <source>
        <dbReference type="PROSITE" id="PS51384"/>
    </source>
</evidence>
<keyword evidence="2" id="KW-0408">Iron</keyword>
<dbReference type="GO" id="GO:0050660">
    <property type="term" value="F:flavin adenine dinucleotide binding"/>
    <property type="evidence" value="ECO:0007669"/>
    <property type="project" value="InterPro"/>
</dbReference>
<dbReference type="GO" id="GO:0006221">
    <property type="term" value="P:pyrimidine nucleotide biosynthetic process"/>
    <property type="evidence" value="ECO:0007669"/>
    <property type="project" value="InterPro"/>
</dbReference>
<protein>
    <submittedName>
        <fullName evidence="4">Sulfide dehydrogenase (Flavoprotein) subunit SudB</fullName>
        <ecNumber evidence="4">1.8.1.-</ecNumber>
    </submittedName>
</protein>
<gene>
    <name evidence="4" type="ordered locus">Cag_0538</name>
</gene>
<dbReference type="AlphaFoldDB" id="Q3AT64"/>
<feature type="binding site" evidence="1">
    <location>
        <begin position="83"/>
        <end position="85"/>
    </location>
    <ligand>
        <name>FAD</name>
        <dbReference type="ChEBI" id="CHEBI:57692"/>
    </ligand>
</feature>
<dbReference type="EC" id="1.8.1.-" evidence="4"/>
<feature type="binding site" evidence="2">
    <location>
        <position position="258"/>
    </location>
    <ligand>
        <name>[2Fe-2S] cluster</name>
        <dbReference type="ChEBI" id="CHEBI:190135"/>
    </ligand>
</feature>
<dbReference type="GO" id="GO:0016491">
    <property type="term" value="F:oxidoreductase activity"/>
    <property type="evidence" value="ECO:0007669"/>
    <property type="project" value="UniProtKB-KW"/>
</dbReference>
<dbReference type="InterPro" id="IPR017938">
    <property type="entry name" value="Riboflavin_synthase-like_b-brl"/>
</dbReference>
<dbReference type="SUPFAM" id="SSF63380">
    <property type="entry name" value="Riboflavin synthase domain-like"/>
    <property type="match status" value="1"/>
</dbReference>
<evidence type="ECO:0000313" key="4">
    <source>
        <dbReference type="EMBL" id="ABB27811.1"/>
    </source>
</evidence>
<keyword evidence="1" id="KW-0274">FAD</keyword>
<dbReference type="InterPro" id="IPR017927">
    <property type="entry name" value="FAD-bd_FR_type"/>
</dbReference>
<name>Q3AT64_CHLCH</name>
<keyword evidence="4" id="KW-0560">Oxidoreductase</keyword>
<dbReference type="eggNOG" id="COG0543">
    <property type="taxonomic scope" value="Bacteria"/>
</dbReference>
<comment type="cofactor">
    <cofactor evidence="1">
        <name>FAD</name>
        <dbReference type="ChEBI" id="CHEBI:57692"/>
    </cofactor>
    <text evidence="1">Binds 1 FAD per subunit.</text>
</comment>
<reference evidence="4" key="1">
    <citation type="submission" date="2005-08" db="EMBL/GenBank/DDBJ databases">
        <title>Complete sequence of Chlorobium chlorochromatii CaD3.</title>
        <authorList>
            <person name="Copeland A."/>
            <person name="Lucas S."/>
            <person name="Lapidus A."/>
            <person name="Barry K."/>
            <person name="Detter J.C."/>
            <person name="Glavina T."/>
            <person name="Hammon N."/>
            <person name="Israni S."/>
            <person name="Pitluck S."/>
            <person name="Bryant D."/>
            <person name="Schmutz J."/>
            <person name="Larimer F."/>
            <person name="Land M."/>
            <person name="Kyrpides N."/>
            <person name="Ivanova N."/>
            <person name="Richardson P."/>
        </authorList>
    </citation>
    <scope>NUCLEOTIDE SEQUENCE [LARGE SCALE GENOMIC DNA]</scope>
    <source>
        <strain evidence="4">CaD3</strain>
    </source>
</reference>
<dbReference type="Gene3D" id="2.40.30.10">
    <property type="entry name" value="Translation factors"/>
    <property type="match status" value="1"/>
</dbReference>
<dbReference type="NCBIfam" id="NF004862">
    <property type="entry name" value="PRK06222.1"/>
    <property type="match status" value="1"/>
</dbReference>
<dbReference type="KEGG" id="cch:Cag_0538"/>
<dbReference type="STRING" id="340177.Cag_0538"/>
<sequence length="303" mass="33022">MSKHLRKQLCPFHIRKKTTTPMYKIVSAQLLAENIKKIEIEAPRIAKKRKAGQFVMLRVEPNGERIPLTIAGSDPEKGTVMLIVQGMGKSTRALNLKEVGDTIADIVGPLGTPSHIENFGTAVSIGGGVGTAIAYPTAVALKDAGNYVITINGARSKELVILENEMKAVSDEAYITTDDGSYGFHGFVTQKLQELIDSDKKIDFVLAIGPIPMMKAVADVTRPYNIKTVVSLNPIMVDGTGMCGGCRVTVNNEVKFACVDGPEFDAHLVDFKNLSDRNKHYLPQEKSSLEAFAEHKCHLQQSL</sequence>
<feature type="domain" description="FAD-binding FR-type" evidence="3">
    <location>
        <begin position="18"/>
        <end position="116"/>
    </location>
</feature>
<feature type="binding site" evidence="2">
    <location>
        <position position="243"/>
    </location>
    <ligand>
        <name>[2Fe-2S] cluster</name>
        <dbReference type="ChEBI" id="CHEBI:190135"/>
    </ligand>
</feature>
<dbReference type="GO" id="GO:0046872">
    <property type="term" value="F:metal ion binding"/>
    <property type="evidence" value="ECO:0007669"/>
    <property type="project" value="UniProtKB-KW"/>
</dbReference>
<dbReference type="PIRSF" id="PIRSF006816">
    <property type="entry name" value="Cyc3_hyd_g"/>
    <property type="match status" value="1"/>
</dbReference>
<proteinExistence type="predicted"/>
<evidence type="ECO:0000256" key="1">
    <source>
        <dbReference type="PIRSR" id="PIRSR006816-1"/>
    </source>
</evidence>
<comment type="cofactor">
    <cofactor evidence="2">
        <name>[2Fe-2S] cluster</name>
        <dbReference type="ChEBI" id="CHEBI:190135"/>
    </cofactor>
    <text evidence="2">Binds 1 [2Fe-2S] cluster per subunit.</text>
</comment>